<protein>
    <recommendedName>
        <fullName evidence="7">Glutamine-dependent NAD(+) synthetase</fullName>
        <ecNumber evidence="7">6.3.5.1</ecNumber>
    </recommendedName>
    <alternativeName>
        <fullName evidence="7">NAD(+) synthase [glutamine-hydrolyzing]</fullName>
    </alternativeName>
</protein>
<dbReference type="GO" id="GO:0003952">
    <property type="term" value="F:NAD+ synthase (glutamine-hydrolyzing) activity"/>
    <property type="evidence" value="ECO:0007669"/>
    <property type="project" value="UniProtKB-EC"/>
</dbReference>
<keyword evidence="3 7" id="KW-0436">Ligase</keyword>
<dbReference type="SUPFAM" id="SSF56317">
    <property type="entry name" value="Carbon-nitrogen hydrolase"/>
    <property type="match status" value="1"/>
</dbReference>
<comment type="similarity">
    <text evidence="2 7">In the C-terminal section; belongs to the NAD synthetase family.</text>
</comment>
<evidence type="ECO:0000256" key="3">
    <source>
        <dbReference type="ARBA" id="ARBA00022598"/>
    </source>
</evidence>
<dbReference type="CDD" id="cd07570">
    <property type="entry name" value="GAT_Gln-NAD-synth"/>
    <property type="match status" value="1"/>
</dbReference>
<dbReference type="RefSeq" id="WP_115363256.1">
    <property type="nucleotide sequence ID" value="NZ_QDKL01000003.1"/>
</dbReference>
<dbReference type="Proteomes" id="UP000443582">
    <property type="component" value="Unassembled WGS sequence"/>
</dbReference>
<dbReference type="Gene3D" id="3.40.50.620">
    <property type="entry name" value="HUPs"/>
    <property type="match status" value="1"/>
</dbReference>
<dbReference type="InterPro" id="IPR003694">
    <property type="entry name" value="NAD_synthase"/>
</dbReference>
<comment type="catalytic activity">
    <reaction evidence="7">
        <text>deamido-NAD(+) + L-glutamine + ATP + H2O = L-glutamate + AMP + diphosphate + NAD(+) + H(+)</text>
        <dbReference type="Rhea" id="RHEA:24384"/>
        <dbReference type="ChEBI" id="CHEBI:15377"/>
        <dbReference type="ChEBI" id="CHEBI:15378"/>
        <dbReference type="ChEBI" id="CHEBI:29985"/>
        <dbReference type="ChEBI" id="CHEBI:30616"/>
        <dbReference type="ChEBI" id="CHEBI:33019"/>
        <dbReference type="ChEBI" id="CHEBI:57540"/>
        <dbReference type="ChEBI" id="CHEBI:58359"/>
        <dbReference type="ChEBI" id="CHEBI:58437"/>
        <dbReference type="ChEBI" id="CHEBI:456215"/>
        <dbReference type="EC" id="6.3.5.1"/>
    </reaction>
</comment>
<dbReference type="EC" id="6.3.5.1" evidence="7"/>
<organism evidence="11 12">
    <name type="scientific">Halobacteriovorax vibrionivorans</name>
    <dbReference type="NCBI Taxonomy" id="2152716"/>
    <lineage>
        <taxon>Bacteria</taxon>
        <taxon>Pseudomonadati</taxon>
        <taxon>Bdellovibrionota</taxon>
        <taxon>Bacteriovoracia</taxon>
        <taxon>Bacteriovoracales</taxon>
        <taxon>Halobacteriovoraceae</taxon>
        <taxon>Halobacteriovorax</taxon>
    </lineage>
</organism>
<evidence type="ECO:0000256" key="5">
    <source>
        <dbReference type="ARBA" id="ARBA00022840"/>
    </source>
</evidence>
<dbReference type="InterPro" id="IPR022310">
    <property type="entry name" value="NAD/GMP_synthase"/>
</dbReference>
<accession>A0ABY0IEL9</accession>
<feature type="domain" description="NAD/GMP synthase" evidence="10">
    <location>
        <begin position="309"/>
        <end position="555"/>
    </location>
</feature>
<dbReference type="PANTHER" id="PTHR23090:SF9">
    <property type="entry name" value="GLUTAMINE-DEPENDENT NAD(+) SYNTHETASE"/>
    <property type="match status" value="1"/>
</dbReference>
<gene>
    <name evidence="11" type="ORF">DAY19_13250</name>
</gene>
<reference evidence="12" key="1">
    <citation type="journal article" date="2019" name="Int. J. Syst. Evol. Microbiol.">
        <title>Halobacteriovorax valvorus sp. nov., a novel prokaryotic predator isolated from coastal seawater of China.</title>
        <authorList>
            <person name="Chen M.-X."/>
        </authorList>
    </citation>
    <scope>NUCLEOTIDE SEQUENCE [LARGE SCALE GENOMIC DNA]</scope>
    <source>
        <strain evidence="12">BL9</strain>
    </source>
</reference>
<evidence type="ECO:0000256" key="2">
    <source>
        <dbReference type="ARBA" id="ARBA00007145"/>
    </source>
</evidence>
<dbReference type="SUPFAM" id="SSF52402">
    <property type="entry name" value="Adenine nucleotide alpha hydrolases-like"/>
    <property type="match status" value="1"/>
</dbReference>
<evidence type="ECO:0000256" key="8">
    <source>
        <dbReference type="RuleBase" id="RU003811"/>
    </source>
</evidence>
<evidence type="ECO:0000313" key="11">
    <source>
        <dbReference type="EMBL" id="RZF20945.1"/>
    </source>
</evidence>
<comment type="caution">
    <text evidence="11">The sequence shown here is derived from an EMBL/GenBank/DDBJ whole genome shotgun (WGS) entry which is preliminary data.</text>
</comment>
<keyword evidence="4 7" id="KW-0547">Nucleotide-binding</keyword>
<keyword evidence="6 7" id="KW-0520">NAD</keyword>
<dbReference type="Pfam" id="PF00795">
    <property type="entry name" value="CN_hydrolase"/>
    <property type="match status" value="1"/>
</dbReference>
<comment type="pathway">
    <text evidence="1 7">Cofactor biosynthesis; NAD(+) biosynthesis; NAD(+) from deamido-NAD(+) (L-Gln route): step 1/1.</text>
</comment>
<evidence type="ECO:0000256" key="6">
    <source>
        <dbReference type="ARBA" id="ARBA00023027"/>
    </source>
</evidence>
<dbReference type="PIRSF" id="PIRSF006630">
    <property type="entry name" value="NADS_GAT"/>
    <property type="match status" value="1"/>
</dbReference>
<dbReference type="Gene3D" id="3.60.110.10">
    <property type="entry name" value="Carbon-nitrogen hydrolase"/>
    <property type="match status" value="1"/>
</dbReference>
<name>A0ABY0IEL9_9BACT</name>
<dbReference type="PANTHER" id="PTHR23090">
    <property type="entry name" value="NH 3 /GLUTAMINE-DEPENDENT NAD + SYNTHETASE"/>
    <property type="match status" value="1"/>
</dbReference>
<keyword evidence="5 7" id="KW-0067">ATP-binding</keyword>
<dbReference type="EMBL" id="QDKL01000003">
    <property type="protein sequence ID" value="RZF20945.1"/>
    <property type="molecule type" value="Genomic_DNA"/>
</dbReference>
<dbReference type="CDD" id="cd00553">
    <property type="entry name" value="NAD_synthase"/>
    <property type="match status" value="1"/>
</dbReference>
<dbReference type="InterPro" id="IPR036526">
    <property type="entry name" value="C-N_Hydrolase_sf"/>
</dbReference>
<dbReference type="Pfam" id="PF02540">
    <property type="entry name" value="NAD_synthase"/>
    <property type="match status" value="1"/>
</dbReference>
<dbReference type="InterPro" id="IPR014445">
    <property type="entry name" value="Gln-dep_NAD_synthase"/>
</dbReference>
<evidence type="ECO:0000256" key="4">
    <source>
        <dbReference type="ARBA" id="ARBA00022741"/>
    </source>
</evidence>
<evidence type="ECO:0000256" key="7">
    <source>
        <dbReference type="PIRNR" id="PIRNR006630"/>
    </source>
</evidence>
<evidence type="ECO:0000259" key="9">
    <source>
        <dbReference type="Pfam" id="PF00795"/>
    </source>
</evidence>
<dbReference type="NCBIfam" id="TIGR00552">
    <property type="entry name" value="nadE"/>
    <property type="match status" value="1"/>
</dbReference>
<comment type="similarity">
    <text evidence="8">Belongs to the NAD synthetase family.</text>
</comment>
<evidence type="ECO:0000259" key="10">
    <source>
        <dbReference type="Pfam" id="PF02540"/>
    </source>
</evidence>
<feature type="domain" description="CN hydrolase" evidence="9">
    <location>
        <begin position="14"/>
        <end position="169"/>
    </location>
</feature>
<proteinExistence type="inferred from homology"/>
<evidence type="ECO:0000313" key="12">
    <source>
        <dbReference type="Proteomes" id="UP000443582"/>
    </source>
</evidence>
<dbReference type="InterPro" id="IPR003010">
    <property type="entry name" value="C-N_Hydrolase"/>
</dbReference>
<keyword evidence="12" id="KW-1185">Reference proteome</keyword>
<dbReference type="InterPro" id="IPR014729">
    <property type="entry name" value="Rossmann-like_a/b/a_fold"/>
</dbReference>
<dbReference type="NCBIfam" id="NF010588">
    <property type="entry name" value="PRK13981.1"/>
    <property type="match status" value="1"/>
</dbReference>
<sequence>MQIVIHQTDHTIGNFTQIYKYIENLTRSEDFQDNIHIFPETFLSGYPLQDLVLQKTFIRQYHELLQALRDLFAKIKLSDKTALLVGGLRYEFKDNADIPSNIYNVIYEVTKKSNFNDIYTKCLLPDYDIFDESKYYTPGSAPCIWSHAGCDFGLLICEDMWHSEQYAVNPLQMLMDEANGKELNGIINFSASPWNIDKEEKRIKRASEISRVFKTPFYYVNKVGAEDEIIFDGASFVVNETQVIAKAKSFKSDLMKVEIAKKSKIENLGVAPVGANSWESLFGPHIEKINGKMSLKKLSDDKLDAILGALNLGLQDYARKCGMNKFLVALSGGIDSALVLTLVKLFLKPGQEVEAIYMPSKFSASLSWEISDKLCKNLGIKLHNLPIKFLHSSVQNLFNDNLDPLEGLADENIQSRLRGSLLFARSNQTGAMVINTSNKSELAVGYSTLYGDSVGAISLLGDLYKSEVFALARHINKNFSDIIPVEVIERPPSAELRADQKDEDSLPPYETLDMILESYLSYRYDLPDLLNLGLNKTEVERVIKLILNSEYKRQQFCPILKLKDKSFGFGRRVPICKKVDFNLG</sequence>
<evidence type="ECO:0000256" key="1">
    <source>
        <dbReference type="ARBA" id="ARBA00005188"/>
    </source>
</evidence>